<dbReference type="CDD" id="cd12380">
    <property type="entry name" value="RRM3_I_PABPs"/>
    <property type="match status" value="1"/>
</dbReference>
<evidence type="ECO:0000256" key="4">
    <source>
        <dbReference type="ARBA" id="ARBA00022490"/>
    </source>
</evidence>
<dbReference type="PANTHER" id="PTHR24012">
    <property type="entry name" value="RNA BINDING PROTEIN"/>
    <property type="match status" value="1"/>
</dbReference>
<protein>
    <recommendedName>
        <fullName evidence="10">RRM domain-containing protein</fullName>
    </recommendedName>
</protein>
<dbReference type="AlphaFoldDB" id="A0AA38LN06"/>
<accession>A0AA38LN06</accession>
<dbReference type="GO" id="GO:0005634">
    <property type="term" value="C:nucleus"/>
    <property type="evidence" value="ECO:0007669"/>
    <property type="project" value="UniProtKB-SubCell"/>
</dbReference>
<dbReference type="Pfam" id="PF00076">
    <property type="entry name" value="RRM_1"/>
    <property type="match status" value="3"/>
</dbReference>
<keyword evidence="5" id="KW-0677">Repeat</keyword>
<keyword evidence="6 9" id="KW-0694">RNA-binding</keyword>
<evidence type="ECO:0000256" key="6">
    <source>
        <dbReference type="ARBA" id="ARBA00022884"/>
    </source>
</evidence>
<dbReference type="GO" id="GO:0005737">
    <property type="term" value="C:cytoplasm"/>
    <property type="evidence" value="ECO:0007669"/>
    <property type="project" value="UniProtKB-SubCell"/>
</dbReference>
<evidence type="ECO:0000259" key="10">
    <source>
        <dbReference type="PROSITE" id="PS50102"/>
    </source>
</evidence>
<organism evidence="11 12">
    <name type="scientific">Taxus chinensis</name>
    <name type="common">Chinese yew</name>
    <name type="synonym">Taxus wallichiana var. chinensis</name>
    <dbReference type="NCBI Taxonomy" id="29808"/>
    <lineage>
        <taxon>Eukaryota</taxon>
        <taxon>Viridiplantae</taxon>
        <taxon>Streptophyta</taxon>
        <taxon>Embryophyta</taxon>
        <taxon>Tracheophyta</taxon>
        <taxon>Spermatophyta</taxon>
        <taxon>Pinopsida</taxon>
        <taxon>Pinidae</taxon>
        <taxon>Conifers II</taxon>
        <taxon>Cupressales</taxon>
        <taxon>Taxaceae</taxon>
        <taxon>Taxus</taxon>
    </lineage>
</organism>
<dbReference type="InterPro" id="IPR012677">
    <property type="entry name" value="Nucleotide-bd_a/b_plait_sf"/>
</dbReference>
<dbReference type="SMART" id="SM00360">
    <property type="entry name" value="RRM"/>
    <property type="match status" value="3"/>
</dbReference>
<dbReference type="EMBL" id="JAHRHJ020000002">
    <property type="protein sequence ID" value="KAH9327202.1"/>
    <property type="molecule type" value="Genomic_DNA"/>
</dbReference>
<dbReference type="Proteomes" id="UP000824469">
    <property type="component" value="Unassembled WGS sequence"/>
</dbReference>
<evidence type="ECO:0000256" key="9">
    <source>
        <dbReference type="PROSITE-ProRule" id="PRU00176"/>
    </source>
</evidence>
<evidence type="ECO:0000313" key="12">
    <source>
        <dbReference type="Proteomes" id="UP000824469"/>
    </source>
</evidence>
<comment type="subcellular location">
    <subcellularLocation>
        <location evidence="2">Cytoplasm</location>
    </subcellularLocation>
    <subcellularLocation>
        <location evidence="1">Nucleus</location>
    </subcellularLocation>
</comment>
<dbReference type="FunFam" id="3.30.70.330:FF:000651">
    <property type="entry name" value="Poly(A) binding protein cytoplasmic 1 like"/>
    <property type="match status" value="1"/>
</dbReference>
<proteinExistence type="inferred from homology"/>
<evidence type="ECO:0000256" key="5">
    <source>
        <dbReference type="ARBA" id="ARBA00022737"/>
    </source>
</evidence>
<keyword evidence="7" id="KW-0539">Nucleus</keyword>
<evidence type="ECO:0000256" key="8">
    <source>
        <dbReference type="ARBA" id="ARBA00054110"/>
    </source>
</evidence>
<keyword evidence="4" id="KW-0963">Cytoplasm</keyword>
<dbReference type="FunFam" id="3.30.70.330:FF:000500">
    <property type="entry name" value="Polyadenylate-binding protein"/>
    <property type="match status" value="1"/>
</dbReference>
<comment type="function">
    <text evidence="8">Binds the poly(A) tail of mRNA. Appears to be an important mediator of the multiple roles of the poly(A) tail in mRNA biogenesis, stability and translation.</text>
</comment>
<dbReference type="Gene3D" id="3.30.70.330">
    <property type="match status" value="3"/>
</dbReference>
<gene>
    <name evidence="11" type="ORF">KI387_007380</name>
</gene>
<dbReference type="PROSITE" id="PS50102">
    <property type="entry name" value="RRM"/>
    <property type="match status" value="3"/>
</dbReference>
<feature type="domain" description="RRM" evidence="10">
    <location>
        <begin position="195"/>
        <end position="272"/>
    </location>
</feature>
<feature type="domain" description="RRM" evidence="10">
    <location>
        <begin position="82"/>
        <end position="181"/>
    </location>
</feature>
<evidence type="ECO:0000256" key="2">
    <source>
        <dbReference type="ARBA" id="ARBA00004496"/>
    </source>
</evidence>
<evidence type="ECO:0000256" key="3">
    <source>
        <dbReference type="ARBA" id="ARBA00008557"/>
    </source>
</evidence>
<comment type="caution">
    <text evidence="11">The sequence shown here is derived from an EMBL/GenBank/DDBJ whole genome shotgun (WGS) entry which is preliminary data.</text>
</comment>
<evidence type="ECO:0000256" key="1">
    <source>
        <dbReference type="ARBA" id="ARBA00004123"/>
    </source>
</evidence>
<feature type="domain" description="RRM" evidence="10">
    <location>
        <begin position="298"/>
        <end position="375"/>
    </location>
</feature>
<dbReference type="InterPro" id="IPR003954">
    <property type="entry name" value="RRM_euk-type"/>
</dbReference>
<dbReference type="SMART" id="SM00361">
    <property type="entry name" value="RRM_1"/>
    <property type="match status" value="3"/>
</dbReference>
<dbReference type="InterPro" id="IPR000504">
    <property type="entry name" value="RRM_dom"/>
</dbReference>
<keyword evidence="12" id="KW-1185">Reference proteome</keyword>
<comment type="similarity">
    <text evidence="3">Belongs to the polyadenylate-binding protein type-1 family.</text>
</comment>
<sequence length="510" mass="56107">MTQISSAPSTGFTTQTMMNGSTSFIGANPAPVANQGGREFEQCASFCTPTEGTEADAWRAFVFLWFNSISCSGACTSFPAAVSLYVGDLDADVTEKELAECFGRIGHLTSNLHESISHATLQDTFIKFGNILSCKVVMQDGKSKGYGYVHFESEEAATAAIENVNGTVIEGKQVYVENFIKKQERTGSSADQKFTNLYIKNLEKDVTEELLSEKFSTFGKIASIVVMKDENGISKGFGFVNFDNPDDAKNAVESMNGSQLGSKAIYVARAQKKAERAQMLKRQRDEKAQENILKYQGSNLYIKNIDDTVDEEELRKVFGQHGTIISAKIMLDEKGLHKGYGFVCFTKPEEANKAITDLSGYMLHNKPLYVAIAQRKEVRRVQLQAQWHARIAQPIPGMPGPGGAVVPSGYPAMYYAPPGVVTQAPQRQGIMYPSMGLRAGWRPAPAFPSRPGFQPMTLVIPNNPGQQRQPRARVNGPMLSQQGHPMTYVPPLQQKPLPPNFIQRCSWKSA</sequence>
<dbReference type="GO" id="GO:0003723">
    <property type="term" value="F:RNA binding"/>
    <property type="evidence" value="ECO:0007669"/>
    <property type="project" value="UniProtKB-UniRule"/>
</dbReference>
<dbReference type="CDD" id="cd12381">
    <property type="entry name" value="RRM4_I_PABPs"/>
    <property type="match status" value="1"/>
</dbReference>
<dbReference type="SUPFAM" id="SSF54928">
    <property type="entry name" value="RNA-binding domain, RBD"/>
    <property type="match status" value="2"/>
</dbReference>
<evidence type="ECO:0000313" key="11">
    <source>
        <dbReference type="EMBL" id="KAH9327202.1"/>
    </source>
</evidence>
<dbReference type="InterPro" id="IPR035979">
    <property type="entry name" value="RBD_domain_sf"/>
</dbReference>
<feature type="non-terminal residue" evidence="11">
    <location>
        <position position="1"/>
    </location>
</feature>
<name>A0AA38LN06_TAXCH</name>
<reference evidence="11 12" key="1">
    <citation type="journal article" date="2021" name="Nat. Plants">
        <title>The Taxus genome provides insights into paclitaxel biosynthesis.</title>
        <authorList>
            <person name="Xiong X."/>
            <person name="Gou J."/>
            <person name="Liao Q."/>
            <person name="Li Y."/>
            <person name="Zhou Q."/>
            <person name="Bi G."/>
            <person name="Li C."/>
            <person name="Du R."/>
            <person name="Wang X."/>
            <person name="Sun T."/>
            <person name="Guo L."/>
            <person name="Liang H."/>
            <person name="Lu P."/>
            <person name="Wu Y."/>
            <person name="Zhang Z."/>
            <person name="Ro D.K."/>
            <person name="Shang Y."/>
            <person name="Huang S."/>
            <person name="Yan J."/>
        </authorList>
    </citation>
    <scope>NUCLEOTIDE SEQUENCE [LARGE SCALE GENOMIC DNA]</scope>
    <source>
        <strain evidence="11">Ta-2019</strain>
    </source>
</reference>
<evidence type="ECO:0000256" key="7">
    <source>
        <dbReference type="ARBA" id="ARBA00023242"/>
    </source>
</evidence>